<feature type="site" description="Involved in the stabilization of negative charge on the oxyanion by the formation of the oxyanion hole" evidence="8">
    <location>
        <position position="132"/>
    </location>
</feature>
<accession>A0A512M871</accession>
<dbReference type="EC" id="2.3.1.1" evidence="8"/>
<dbReference type="AlphaFoldDB" id="A0A512M871"/>
<gene>
    <name evidence="8 9" type="primary">argJ</name>
    <name evidence="9" type="ORF">BGE01nite_22290</name>
</gene>
<evidence type="ECO:0000256" key="4">
    <source>
        <dbReference type="ARBA" id="ARBA00022605"/>
    </source>
</evidence>
<evidence type="ECO:0000313" key="9">
    <source>
        <dbReference type="EMBL" id="GEP42938.1"/>
    </source>
</evidence>
<evidence type="ECO:0000256" key="3">
    <source>
        <dbReference type="ARBA" id="ARBA00022571"/>
    </source>
</evidence>
<dbReference type="CDD" id="cd02152">
    <property type="entry name" value="OAT"/>
    <property type="match status" value="1"/>
</dbReference>
<evidence type="ECO:0000256" key="5">
    <source>
        <dbReference type="ARBA" id="ARBA00022679"/>
    </source>
</evidence>
<dbReference type="EMBL" id="BKAG01000013">
    <property type="protein sequence ID" value="GEP42938.1"/>
    <property type="molecule type" value="Genomic_DNA"/>
</dbReference>
<dbReference type="Pfam" id="PF01960">
    <property type="entry name" value="ArgJ"/>
    <property type="match status" value="1"/>
</dbReference>
<keyword evidence="5 8" id="KW-0808">Transferase</keyword>
<comment type="function">
    <text evidence="8">Catalyzes two activities which are involved in the cyclic version of arginine biosynthesis: the synthesis of N-acetylglutamate from glutamate and acetyl-CoA as the acetyl donor, and of ornithine by transacetylation between N(2)-acetylornithine and glutamate.</text>
</comment>
<keyword evidence="4 8" id="KW-0028">Amino-acid biosynthesis</keyword>
<dbReference type="GO" id="GO:0006592">
    <property type="term" value="P:ornithine biosynthetic process"/>
    <property type="evidence" value="ECO:0007669"/>
    <property type="project" value="TreeGrafter"/>
</dbReference>
<comment type="catalytic activity">
    <reaction evidence="8">
        <text>L-glutamate + acetyl-CoA = N-acetyl-L-glutamate + CoA + H(+)</text>
        <dbReference type="Rhea" id="RHEA:24292"/>
        <dbReference type="ChEBI" id="CHEBI:15378"/>
        <dbReference type="ChEBI" id="CHEBI:29985"/>
        <dbReference type="ChEBI" id="CHEBI:44337"/>
        <dbReference type="ChEBI" id="CHEBI:57287"/>
        <dbReference type="ChEBI" id="CHEBI:57288"/>
        <dbReference type="EC" id="2.3.1.1"/>
    </reaction>
</comment>
<evidence type="ECO:0000256" key="6">
    <source>
        <dbReference type="ARBA" id="ARBA00022813"/>
    </source>
</evidence>
<organism evidence="9 10">
    <name type="scientific">Brevifollis gellanilyticus</name>
    <dbReference type="NCBI Taxonomy" id="748831"/>
    <lineage>
        <taxon>Bacteria</taxon>
        <taxon>Pseudomonadati</taxon>
        <taxon>Verrucomicrobiota</taxon>
        <taxon>Verrucomicrobiia</taxon>
        <taxon>Verrucomicrobiales</taxon>
        <taxon>Verrucomicrobiaceae</taxon>
    </lineage>
</organism>
<keyword evidence="7 8" id="KW-0012">Acyltransferase</keyword>
<name>A0A512M871_9BACT</name>
<dbReference type="UniPathway" id="UPA00068">
    <property type="reaction ID" value="UER00106"/>
</dbReference>
<comment type="pathway">
    <text evidence="8">Amino-acid biosynthesis; L-arginine biosynthesis; L-ornithine and N-acetyl-L-glutamate from L-glutamate and N(2)-acetyl-L-ornithine (cyclic): step 1/1.</text>
</comment>
<dbReference type="PANTHER" id="PTHR23100:SF0">
    <property type="entry name" value="ARGININE BIOSYNTHESIS BIFUNCTIONAL PROTEIN ARGJ, MITOCHONDRIAL"/>
    <property type="match status" value="1"/>
</dbReference>
<keyword evidence="8" id="KW-0511">Multifunctional enzyme</keyword>
<dbReference type="InterPro" id="IPR016117">
    <property type="entry name" value="ArgJ-like_dom_sf"/>
</dbReference>
<dbReference type="InterPro" id="IPR042195">
    <property type="entry name" value="ArgJ_beta_C"/>
</dbReference>
<feature type="chain" id="PRO_5023490117" description="Arginine biosynthesis bifunctional protein ArgJ alpha chain" evidence="8">
    <location>
        <begin position="1"/>
        <end position="205"/>
    </location>
</feature>
<keyword evidence="6 8" id="KW-0068">Autocatalytic cleavage</keyword>
<dbReference type="Gene3D" id="3.10.20.340">
    <property type="entry name" value="ArgJ beta chain, C-terminal domain"/>
    <property type="match status" value="1"/>
</dbReference>
<feature type="binding site" evidence="8">
    <location>
        <position position="168"/>
    </location>
    <ligand>
        <name>substrate</name>
    </ligand>
</feature>
<comment type="caution">
    <text evidence="9">The sequence shown here is derived from an EMBL/GenBank/DDBJ whole genome shotgun (WGS) entry which is preliminary data.</text>
</comment>
<feature type="binding site" evidence="8">
    <location>
        <position position="195"/>
    </location>
    <ligand>
        <name>substrate</name>
    </ligand>
</feature>
<comment type="catalytic activity">
    <reaction evidence="8">
        <text>N(2)-acetyl-L-ornithine + L-glutamate = N-acetyl-L-glutamate + L-ornithine</text>
        <dbReference type="Rhea" id="RHEA:15349"/>
        <dbReference type="ChEBI" id="CHEBI:29985"/>
        <dbReference type="ChEBI" id="CHEBI:44337"/>
        <dbReference type="ChEBI" id="CHEBI:46911"/>
        <dbReference type="ChEBI" id="CHEBI:57805"/>
        <dbReference type="EC" id="2.3.1.35"/>
    </reaction>
</comment>
<evidence type="ECO:0000313" key="10">
    <source>
        <dbReference type="Proteomes" id="UP000321577"/>
    </source>
</evidence>
<feature type="binding site" evidence="8">
    <location>
        <position position="414"/>
    </location>
    <ligand>
        <name>substrate</name>
    </ligand>
</feature>
<dbReference type="GO" id="GO:0004358">
    <property type="term" value="F:L-glutamate N-acetyltransferase activity, acting on acetyl-L-ornithine as donor"/>
    <property type="evidence" value="ECO:0007669"/>
    <property type="project" value="UniProtKB-UniRule"/>
</dbReference>
<keyword evidence="3 8" id="KW-0055">Arginine biosynthesis</keyword>
<dbReference type="OrthoDB" id="9804242at2"/>
<dbReference type="SUPFAM" id="SSF56266">
    <property type="entry name" value="DmpA/ArgJ-like"/>
    <property type="match status" value="1"/>
</dbReference>
<feature type="chain" id="PRO_5023490116" description="Arginine biosynthesis bifunctional protein ArgJ beta chain" evidence="8">
    <location>
        <begin position="206"/>
        <end position="431"/>
    </location>
</feature>
<dbReference type="FunFam" id="3.60.70.12:FF:000001">
    <property type="entry name" value="Arginine biosynthesis bifunctional protein ArgJ, chloroplastic"/>
    <property type="match status" value="1"/>
</dbReference>
<evidence type="ECO:0000256" key="7">
    <source>
        <dbReference type="ARBA" id="ARBA00023315"/>
    </source>
</evidence>
<comment type="pathway">
    <text evidence="8">Amino-acid biosynthesis; L-arginine biosynthesis; N(2)-acetyl-L-ornithine from L-glutamate: step 1/4.</text>
</comment>
<protein>
    <recommendedName>
        <fullName evidence="8">Arginine biosynthesis bifunctional protein ArgJ</fullName>
    </recommendedName>
    <domain>
        <recommendedName>
            <fullName evidence="8">Glutamate N-acetyltransferase</fullName>
            <ecNumber evidence="8">2.3.1.35</ecNumber>
        </recommendedName>
        <alternativeName>
            <fullName evidence="8">Ornithine acetyltransferase</fullName>
            <shortName evidence="8">OATase</shortName>
        </alternativeName>
        <alternativeName>
            <fullName evidence="8">Ornithine transacetylase</fullName>
        </alternativeName>
    </domain>
    <domain>
        <recommendedName>
            <fullName evidence="8">Amino-acid acetyltransferase</fullName>
            <ecNumber evidence="8">2.3.1.1</ecNumber>
        </recommendedName>
        <alternativeName>
            <fullName evidence="8">N-acetylglutamate synthase</fullName>
            <shortName evidence="8">AGSase</shortName>
        </alternativeName>
    </domain>
    <component>
        <recommendedName>
            <fullName evidence="8">Arginine biosynthesis bifunctional protein ArgJ alpha chain</fullName>
        </recommendedName>
    </component>
    <component>
        <recommendedName>
            <fullName evidence="8">Arginine biosynthesis bifunctional protein ArgJ beta chain</fullName>
        </recommendedName>
    </component>
</protein>
<comment type="caution">
    <text evidence="8">Lacks conserved residue(s) required for the propagation of feature annotation.</text>
</comment>
<dbReference type="GO" id="GO:0006526">
    <property type="term" value="P:L-arginine biosynthetic process"/>
    <property type="evidence" value="ECO:0007669"/>
    <property type="project" value="UniProtKB-UniRule"/>
</dbReference>
<keyword evidence="10" id="KW-1185">Reference proteome</keyword>
<dbReference type="Proteomes" id="UP000321577">
    <property type="component" value="Unassembled WGS sequence"/>
</dbReference>
<sequence length="431" mass="45890">MNAAVDLDPCSKKSVPFKSIDGGVTAPRGFRAAAVACGIKNPEVLRLDLALITSDTPAITDAVFTTNKVRAACVRVSQQHVKLGDARAIIANSGNANACTGPQGIQDAKAMCKATAEALGLKMREVLVCSTGIIGMNMPIQRITPRVSEVAAKLSPTGNEDAARAIMTSDTKPKIYAIEVPLGKGASFRVGGIAKGAGMICPNMATMLSFITTDAKVSRDELKRAMRFAVDQSFNRITIDGDTSTNDTVIVMSNGQAEAPAIKKGSPEAEIFRCALQKVMMELAKMIVSDGERVTKFVEIRVVHARTQADARKAAETVAKSLLVKCSFNGSDPNWGRIIHAVGYSGARIKEELIDIYFNGLIACKGGLTSKTAVSDLEKVVKEPRFTVTIDLNSGSANHTVYTTDLSEAYVDFNSSEYAAALHAKRQKGLV</sequence>
<evidence type="ECO:0000256" key="1">
    <source>
        <dbReference type="ARBA" id="ARBA00006774"/>
    </source>
</evidence>
<dbReference type="HAMAP" id="MF_01106">
    <property type="entry name" value="ArgJ"/>
    <property type="match status" value="1"/>
</dbReference>
<dbReference type="NCBIfam" id="NF003802">
    <property type="entry name" value="PRK05388.1"/>
    <property type="match status" value="1"/>
</dbReference>
<dbReference type="PANTHER" id="PTHR23100">
    <property type="entry name" value="ARGININE BIOSYNTHESIS BIFUNCTIONAL PROTEIN ARGJ"/>
    <property type="match status" value="1"/>
</dbReference>
<evidence type="ECO:0000256" key="2">
    <source>
        <dbReference type="ARBA" id="ARBA00011475"/>
    </source>
</evidence>
<dbReference type="EC" id="2.3.1.35" evidence="8"/>
<comment type="similarity">
    <text evidence="1 8">Belongs to the ArgJ family.</text>
</comment>
<feature type="binding site" evidence="8">
    <location>
        <position position="206"/>
    </location>
    <ligand>
        <name>substrate</name>
    </ligand>
</feature>
<reference evidence="9 10" key="1">
    <citation type="submission" date="2019-07" db="EMBL/GenBank/DDBJ databases">
        <title>Whole genome shotgun sequence of Brevifollis gellanilyticus NBRC 108608.</title>
        <authorList>
            <person name="Hosoyama A."/>
            <person name="Uohara A."/>
            <person name="Ohji S."/>
            <person name="Ichikawa N."/>
        </authorList>
    </citation>
    <scope>NUCLEOTIDE SEQUENCE [LARGE SCALE GENOMIC DNA]</scope>
    <source>
        <strain evidence="9 10">NBRC 108608</strain>
    </source>
</reference>
<feature type="binding site" evidence="8">
    <location>
        <position position="292"/>
    </location>
    <ligand>
        <name>substrate</name>
    </ligand>
</feature>
<dbReference type="NCBIfam" id="TIGR00120">
    <property type="entry name" value="ArgJ"/>
    <property type="match status" value="1"/>
</dbReference>
<comment type="subcellular location">
    <subcellularLocation>
        <location evidence="8">Cytoplasm</location>
    </subcellularLocation>
</comment>
<feature type="site" description="Involved in the stabilization of negative charge on the oxyanion by the formation of the oxyanion hole" evidence="8">
    <location>
        <position position="131"/>
    </location>
</feature>
<dbReference type="Gene3D" id="3.60.70.12">
    <property type="entry name" value="L-amino peptidase D-ALA esterase/amidase"/>
    <property type="match status" value="1"/>
</dbReference>
<keyword evidence="8" id="KW-0963">Cytoplasm</keyword>
<feature type="active site" description="Nucleophile" evidence="8">
    <location>
        <position position="206"/>
    </location>
</feature>
<evidence type="ECO:0000256" key="8">
    <source>
        <dbReference type="HAMAP-Rule" id="MF_01106"/>
    </source>
</evidence>
<comment type="subunit">
    <text evidence="2 8">Heterotetramer of two alpha and two beta chains.</text>
</comment>
<dbReference type="GO" id="GO:0004042">
    <property type="term" value="F:L-glutamate N-acetyltransferase activity"/>
    <property type="evidence" value="ECO:0007669"/>
    <property type="project" value="UniProtKB-UniRule"/>
</dbReference>
<feature type="site" description="Cleavage; by autolysis" evidence="8">
    <location>
        <begin position="205"/>
        <end position="206"/>
    </location>
</feature>
<dbReference type="InterPro" id="IPR002813">
    <property type="entry name" value="Arg_biosynth_ArgJ"/>
</dbReference>
<dbReference type="RefSeq" id="WP_146850520.1">
    <property type="nucleotide sequence ID" value="NZ_BKAG01000013.1"/>
</dbReference>
<dbReference type="GO" id="GO:0005737">
    <property type="term" value="C:cytoplasm"/>
    <property type="evidence" value="ECO:0007669"/>
    <property type="project" value="UniProtKB-SubCell"/>
</dbReference>
<proteinExistence type="inferred from homology"/>